<evidence type="ECO:0000256" key="3">
    <source>
        <dbReference type="ARBA" id="ARBA00010973"/>
    </source>
</evidence>
<sequence>MEQPVFYDASGRRRKWSLRTVAVLLALIVVAAIALAITVVSVPVPRGITPVRERGQPRPIPEQIRHLRRQIGSWLPSTTPAASAVNQITVGFYVPWDPDSKASLERHVAQLDWLVPTLASFTDAGRTIRMDSDPGLETILASASRRPKILPMVQNAANDKWDGAGMAQVLHDPLRRAAMLQRVEALILRQHGSGVVFDFEELPHSAQADYLRFLGETKRAFAQRGWLVTLCVPLDDPEWRLDAFAKVADRLFLMDYDEHSPGYEAGPIASQMWFVDRLKNALRQVPPEKAIVAIGNYAYDWHDGTADNMTDEEAWLAANDSEAKVTFDKVSGNSTFSYEENGSVHTIWMLDAASAWNQLRVADSAGVAGVALWRLGSEDPGVWPAFASFQMGKLPDLSTIHPVGNVDVEGNGELLRIEAVPRDGVREVSFDKTNLIRDQNFIHLPTPFVVRRYGYQPGKIALTFDDGPDGTWTPKILDILEAKHVPATFFVIGENAISHPGLLNRELRGGSEIGNHSYTHPNMALVSPMGIRLELNFTQRLVEAYTGRAMRLFRAPYFGDAEPTTTDELIPALLAQERGYLNVGLHVDPGDWKRPGVDTIINETIAQVSGGSADRSASIILLHDGGGDRSQTVTALPVIIDTLRAKGYSFVPLSTLAGVTPQAMMPQVTGMDLVAVRADVGVFLFAAGFMATVKWLFFVAITLGIARAVLMAGLAIKSYYDKNAPVAPPIDPERFVSVLIPAFNEGKVIASSIHRVLASTDVRVEVIVIDDGSTDDTSAVVTQTFADDPRVRLLTLANSGKARALNEGMQLVNSDFIIALDADTQFEKETVARLARWFADPEIGAVAGNAKVGNKVNLVTRWQAVEYVTAQNLERRALTQFDAITVVPGAVGAWRRQALDAVGGYPVDTLAEDQDLTIAIQRAGWRVGYDIEAVAWTEAPETLRALAKQRFRWAFGTLQCLWKHRAIMKDRKPAGLALVGIPQAWIFQIGFAMISPIIDLALVLSAINTVVKVQQHGWEQTQSDVLRMAVYWVVFTVIDVLCGGVAYWLEKRETRYPAHLLVAQRFIYRQVMYSVVIRAVGAALSGPWVGWGKLERSGRTTAVKT</sequence>
<dbReference type="InterPro" id="IPR029044">
    <property type="entry name" value="Nucleotide-diphossugar_trans"/>
</dbReference>
<dbReference type="PROSITE" id="PS51677">
    <property type="entry name" value="NODB"/>
    <property type="match status" value="1"/>
</dbReference>
<keyword evidence="8" id="KW-1133">Transmembrane helix</keyword>
<dbReference type="InterPro" id="IPR011583">
    <property type="entry name" value="Chitinase_II/V-like_cat"/>
</dbReference>
<keyword evidence="8" id="KW-0472">Membrane</keyword>
<dbReference type="Gene3D" id="3.20.20.80">
    <property type="entry name" value="Glycosidases"/>
    <property type="match status" value="1"/>
</dbReference>
<protein>
    <recommendedName>
        <fullName evidence="4">Chitooligosaccharide deacetylase</fullName>
    </recommendedName>
    <alternativeName>
        <fullName evidence="7">Nodulation protein B</fullName>
    </alternativeName>
</protein>
<dbReference type="SUPFAM" id="SSF53448">
    <property type="entry name" value="Nucleotide-diphospho-sugar transferases"/>
    <property type="match status" value="1"/>
</dbReference>
<evidence type="ECO:0000256" key="1">
    <source>
        <dbReference type="ARBA" id="ARBA00003236"/>
    </source>
</evidence>
<evidence type="ECO:0000313" key="12">
    <source>
        <dbReference type="Proteomes" id="UP000276254"/>
    </source>
</evidence>
<dbReference type="InterPro" id="IPR017853">
    <property type="entry name" value="GH"/>
</dbReference>
<keyword evidence="5" id="KW-0328">Glycosyltransferase</keyword>
<dbReference type="Pfam" id="PF01522">
    <property type="entry name" value="Polysacc_deac_1"/>
    <property type="match status" value="1"/>
</dbReference>
<dbReference type="InterPro" id="IPR011330">
    <property type="entry name" value="Glyco_hydro/deAcase_b/a-brl"/>
</dbReference>
<dbReference type="CDD" id="cd06423">
    <property type="entry name" value="CESA_like"/>
    <property type="match status" value="1"/>
</dbReference>
<feature type="transmembrane region" description="Helical" evidence="8">
    <location>
        <begin position="974"/>
        <end position="998"/>
    </location>
</feature>
<evidence type="ECO:0000256" key="5">
    <source>
        <dbReference type="ARBA" id="ARBA00022676"/>
    </source>
</evidence>
<organism evidence="11 12">
    <name type="scientific">Sphingomonas paeninsulae</name>
    <dbReference type="NCBI Taxonomy" id="2319844"/>
    <lineage>
        <taxon>Bacteria</taxon>
        <taxon>Pseudomonadati</taxon>
        <taxon>Pseudomonadota</taxon>
        <taxon>Alphaproteobacteria</taxon>
        <taxon>Sphingomonadales</taxon>
        <taxon>Sphingomonadaceae</taxon>
        <taxon>Sphingomonas</taxon>
    </lineage>
</organism>
<dbReference type="Gene3D" id="3.90.550.10">
    <property type="entry name" value="Spore Coat Polysaccharide Biosynthesis Protein SpsA, Chain A"/>
    <property type="match status" value="1"/>
</dbReference>
<dbReference type="Pfam" id="PF13641">
    <property type="entry name" value="Glyco_tranf_2_3"/>
    <property type="match status" value="1"/>
</dbReference>
<feature type="domain" description="GH18" evidence="10">
    <location>
        <begin position="87"/>
        <end position="393"/>
    </location>
</feature>
<evidence type="ECO:0000256" key="2">
    <source>
        <dbReference type="ARBA" id="ARBA00006739"/>
    </source>
</evidence>
<gene>
    <name evidence="11" type="ORF">D3Y57_17865</name>
</gene>
<dbReference type="KEGG" id="spha:D3Y57_17865"/>
<dbReference type="GO" id="GO:0008061">
    <property type="term" value="F:chitin binding"/>
    <property type="evidence" value="ECO:0007669"/>
    <property type="project" value="InterPro"/>
</dbReference>
<reference evidence="11 12" key="1">
    <citation type="submission" date="2018-09" db="EMBL/GenBank/DDBJ databases">
        <title>Sphingomonas peninsula sp. nov., isolated from fildes peninsula, Antarctic soil.</title>
        <authorList>
            <person name="Yingchao G."/>
        </authorList>
    </citation>
    <scope>NUCLEOTIDE SEQUENCE [LARGE SCALE GENOMIC DNA]</scope>
    <source>
        <strain evidence="11 12">YZ-8</strain>
    </source>
</reference>
<evidence type="ECO:0000313" key="11">
    <source>
        <dbReference type="EMBL" id="AYJ88108.1"/>
    </source>
</evidence>
<dbReference type="EMBL" id="CP032829">
    <property type="protein sequence ID" value="AYJ88108.1"/>
    <property type="molecule type" value="Genomic_DNA"/>
</dbReference>
<evidence type="ECO:0000256" key="8">
    <source>
        <dbReference type="SAM" id="Phobius"/>
    </source>
</evidence>
<feature type="transmembrane region" description="Helical" evidence="8">
    <location>
        <begin position="1070"/>
        <end position="1091"/>
    </location>
</feature>
<dbReference type="SUPFAM" id="SSF88713">
    <property type="entry name" value="Glycoside hydrolase/deacetylase"/>
    <property type="match status" value="1"/>
</dbReference>
<keyword evidence="12" id="KW-1185">Reference proteome</keyword>
<dbReference type="SMART" id="SM00636">
    <property type="entry name" value="Glyco_18"/>
    <property type="match status" value="1"/>
</dbReference>
<evidence type="ECO:0000256" key="4">
    <source>
        <dbReference type="ARBA" id="ARBA00020071"/>
    </source>
</evidence>
<name>A0A494TRK8_SPHPE</name>
<evidence type="ECO:0000256" key="7">
    <source>
        <dbReference type="ARBA" id="ARBA00032976"/>
    </source>
</evidence>
<dbReference type="Gene3D" id="3.20.20.370">
    <property type="entry name" value="Glycoside hydrolase/deacetylase"/>
    <property type="match status" value="1"/>
</dbReference>
<dbReference type="InterPro" id="IPR001223">
    <property type="entry name" value="Glyco_hydro18_cat"/>
</dbReference>
<evidence type="ECO:0000259" key="10">
    <source>
        <dbReference type="PROSITE" id="PS51910"/>
    </source>
</evidence>
<dbReference type="AlphaFoldDB" id="A0A494TRK8"/>
<comment type="function">
    <text evidence="1">Is involved in generating a small heat-stable compound (Nod), an acylated oligomer of N-acetylglucosamine, that stimulates mitosis in various plant protoplasts.</text>
</comment>
<dbReference type="Pfam" id="PF00704">
    <property type="entry name" value="Glyco_hydro_18"/>
    <property type="match status" value="1"/>
</dbReference>
<dbReference type="CDD" id="cd10962">
    <property type="entry name" value="CE4_GT2-like"/>
    <property type="match status" value="1"/>
</dbReference>
<dbReference type="OrthoDB" id="276604at2"/>
<dbReference type="SUPFAM" id="SSF51445">
    <property type="entry name" value="(Trans)glycosidases"/>
    <property type="match status" value="1"/>
</dbReference>
<dbReference type="GO" id="GO:0016810">
    <property type="term" value="F:hydrolase activity, acting on carbon-nitrogen (but not peptide) bonds"/>
    <property type="evidence" value="ECO:0007669"/>
    <property type="project" value="InterPro"/>
</dbReference>
<comment type="similarity">
    <text evidence="2">Belongs to the glycosyltransferase 2 family.</text>
</comment>
<feature type="transmembrane region" description="Helical" evidence="8">
    <location>
        <begin position="21"/>
        <end position="44"/>
    </location>
</feature>
<dbReference type="GO" id="GO:0016757">
    <property type="term" value="F:glycosyltransferase activity"/>
    <property type="evidence" value="ECO:0007669"/>
    <property type="project" value="UniProtKB-KW"/>
</dbReference>
<proteinExistence type="inferred from homology"/>
<dbReference type="InterPro" id="IPR002509">
    <property type="entry name" value="NODB_dom"/>
</dbReference>
<dbReference type="GO" id="GO:0005975">
    <property type="term" value="P:carbohydrate metabolic process"/>
    <property type="evidence" value="ECO:0007669"/>
    <property type="project" value="InterPro"/>
</dbReference>
<keyword evidence="6 11" id="KW-0808">Transferase</keyword>
<feature type="domain" description="NodB homology" evidence="9">
    <location>
        <begin position="458"/>
        <end position="651"/>
    </location>
</feature>
<accession>A0A494TRK8</accession>
<dbReference type="RefSeq" id="WP_121156156.1">
    <property type="nucleotide sequence ID" value="NZ_CP032829.1"/>
</dbReference>
<comment type="similarity">
    <text evidence="3">Belongs to the polysaccharide deacetylase family.</text>
</comment>
<dbReference type="PROSITE" id="PS51910">
    <property type="entry name" value="GH18_2"/>
    <property type="match status" value="1"/>
</dbReference>
<dbReference type="PANTHER" id="PTHR43630">
    <property type="entry name" value="POLY-BETA-1,6-N-ACETYL-D-GLUCOSAMINE SYNTHASE"/>
    <property type="match status" value="1"/>
</dbReference>
<dbReference type="InterPro" id="IPR029070">
    <property type="entry name" value="Chitinase_insertion_sf"/>
</dbReference>
<feature type="transmembrane region" description="Helical" evidence="8">
    <location>
        <begin position="1029"/>
        <end position="1049"/>
    </location>
</feature>
<dbReference type="Proteomes" id="UP000276254">
    <property type="component" value="Chromosome"/>
</dbReference>
<evidence type="ECO:0000259" key="9">
    <source>
        <dbReference type="PROSITE" id="PS51677"/>
    </source>
</evidence>
<keyword evidence="8" id="KW-0812">Transmembrane</keyword>
<dbReference type="Gene3D" id="3.10.50.10">
    <property type="match status" value="1"/>
</dbReference>
<dbReference type="PANTHER" id="PTHR43630:SF1">
    <property type="entry name" value="POLY-BETA-1,6-N-ACETYL-D-GLUCOSAMINE SYNTHASE"/>
    <property type="match status" value="1"/>
</dbReference>
<evidence type="ECO:0000256" key="6">
    <source>
        <dbReference type="ARBA" id="ARBA00022679"/>
    </source>
</evidence>